<keyword evidence="1" id="KW-0812">Transmembrane</keyword>
<keyword evidence="1" id="KW-1133">Transmembrane helix</keyword>
<protein>
    <submittedName>
        <fullName evidence="2">Uncharacterized protein</fullName>
    </submittedName>
</protein>
<dbReference type="RefSeq" id="WP_079791854.1">
    <property type="nucleotide sequence ID" value="NZ_MXLQ01000027.1"/>
</dbReference>
<gene>
    <name evidence="2" type="ORF">D9O31_22325</name>
</gene>
<evidence type="ECO:0000256" key="1">
    <source>
        <dbReference type="SAM" id="Phobius"/>
    </source>
</evidence>
<dbReference type="Pfam" id="PF13198">
    <property type="entry name" value="DUF4014"/>
    <property type="match status" value="1"/>
</dbReference>
<reference evidence="2" key="1">
    <citation type="submission" date="2018-10" db="EMBL/GenBank/DDBJ databases">
        <authorList>
            <consortium name="PulseNet: The National Subtyping Network for Foodborne Disease Surveillance"/>
            <person name="Tarr C.L."/>
            <person name="Trees E."/>
            <person name="Katz L.S."/>
            <person name="Carleton-Romer H.A."/>
            <person name="Stroika S."/>
            <person name="Kucerova Z."/>
            <person name="Roache K.F."/>
            <person name="Sabol A.L."/>
            <person name="Besser J."/>
            <person name="Gerner-Smidt P."/>
        </authorList>
    </citation>
    <scope>NUCLEOTIDE SEQUENCE [LARGE SCALE GENOMIC DNA]</scope>
    <source>
        <strain evidence="2">PNUSAS052121</strain>
    </source>
</reference>
<accession>A0A3V7Z0Z0</accession>
<evidence type="ECO:0000313" key="2">
    <source>
        <dbReference type="EMBL" id="MMS79177.1"/>
    </source>
</evidence>
<dbReference type="AlphaFoldDB" id="A0A3V7Z0Z0"/>
<keyword evidence="1" id="KW-0472">Membrane</keyword>
<dbReference type="InterPro" id="IPR025096">
    <property type="entry name" value="DUF4014"/>
</dbReference>
<comment type="caution">
    <text evidence="2">The sequence shown here is derived from an EMBL/GenBank/DDBJ whole genome shotgun (WGS) entry which is preliminary data.</text>
</comment>
<dbReference type="EMBL" id="RWAH01000031">
    <property type="protein sequence ID" value="MMS79177.1"/>
    <property type="molecule type" value="Genomic_DNA"/>
</dbReference>
<name>A0A3V7Z0Z0_SALER</name>
<proteinExistence type="predicted"/>
<organism evidence="2">
    <name type="scientific">Salmonella enterica</name>
    <name type="common">Salmonella choleraesuis</name>
    <dbReference type="NCBI Taxonomy" id="28901"/>
    <lineage>
        <taxon>Bacteria</taxon>
        <taxon>Pseudomonadati</taxon>
        <taxon>Pseudomonadota</taxon>
        <taxon>Gammaproteobacteria</taxon>
        <taxon>Enterobacterales</taxon>
        <taxon>Enterobacteriaceae</taxon>
        <taxon>Salmonella</taxon>
    </lineage>
</organism>
<dbReference type="Proteomes" id="UP000839526">
    <property type="component" value="Unassembled WGS sequence"/>
</dbReference>
<sequence>MPKLTVKQLIKTLRKMPPEALVVFKDHDNGNPAPLRDTERQELKQRIAALDDAATSLFFRNYPRRCRAVEAIFFLLFVIVMLPLWPLAAVCLLDRLSGKNY</sequence>
<feature type="transmembrane region" description="Helical" evidence="1">
    <location>
        <begin position="71"/>
        <end position="93"/>
    </location>
</feature>